<accession>E6MS25</accession>
<dbReference type="STRING" id="888832.HMPREF9420_2293"/>
<dbReference type="PROSITE" id="PS51257">
    <property type="entry name" value="PROKAR_LIPOPROTEIN"/>
    <property type="match status" value="1"/>
</dbReference>
<dbReference type="Proteomes" id="UP000003874">
    <property type="component" value="Unassembled WGS sequence"/>
</dbReference>
<feature type="signal peptide" evidence="1">
    <location>
        <begin position="1"/>
        <end position="28"/>
    </location>
</feature>
<protein>
    <recommendedName>
        <fullName evidence="2">DUF5689 domain-containing protein</fullName>
    </recommendedName>
</protein>
<name>E6MS25_9BACT</name>
<dbReference type="AlphaFoldDB" id="E6MS25"/>
<keyword evidence="1" id="KW-0732">Signal</keyword>
<evidence type="ECO:0000256" key="1">
    <source>
        <dbReference type="SAM" id="SignalP"/>
    </source>
</evidence>
<gene>
    <name evidence="3" type="ORF">HMPREF9420_2293</name>
</gene>
<dbReference type="Pfam" id="PF18942">
    <property type="entry name" value="DUF5689"/>
    <property type="match status" value="1"/>
</dbReference>
<dbReference type="HOGENOM" id="CLU_056926_0_0_10"/>
<dbReference type="InterPro" id="IPR043744">
    <property type="entry name" value="DUF5689"/>
</dbReference>
<sequence>MILKEDSMNKISFIVLALLCSVFTSCMNDDWDTPNTEHTRGNAAIKETNVLTIAQFKAKYASTLASAYGFVQVTDDEQIKAVVTGNDIEGNLFSQISLDDGTGAIIIAISEGGINGYLPVGTEILVNLKDLYIGNYGYQPQIGTLYESAKGETSVSRMSRMRWDQHFTYTGHNKTVTPVAFDQSKVADADYLADNCGKLMTLKGVYFKEGGKKDYANKKDVVNNNSCERALKGINANNLVVRTSTYADFAADTLPVSKVNITGVFTRYNNKWQVIIRSAKDVEYVQ</sequence>
<feature type="chain" id="PRO_5003208541" description="DUF5689 domain-containing protein" evidence="1">
    <location>
        <begin position="29"/>
        <end position="286"/>
    </location>
</feature>
<evidence type="ECO:0000313" key="3">
    <source>
        <dbReference type="EMBL" id="EFV03638.1"/>
    </source>
</evidence>
<dbReference type="eggNOG" id="COG4085">
    <property type="taxonomic scope" value="Bacteria"/>
</dbReference>
<keyword evidence="4" id="KW-1185">Reference proteome</keyword>
<organism evidence="3 4">
    <name type="scientific">Segatella salivae DSM 15606</name>
    <dbReference type="NCBI Taxonomy" id="888832"/>
    <lineage>
        <taxon>Bacteria</taxon>
        <taxon>Pseudomonadati</taxon>
        <taxon>Bacteroidota</taxon>
        <taxon>Bacteroidia</taxon>
        <taxon>Bacteroidales</taxon>
        <taxon>Prevotellaceae</taxon>
        <taxon>Segatella</taxon>
    </lineage>
</organism>
<dbReference type="EMBL" id="AEQO01000175">
    <property type="protein sequence ID" value="EFV03638.1"/>
    <property type="molecule type" value="Genomic_DNA"/>
</dbReference>
<feature type="domain" description="DUF5689" evidence="2">
    <location>
        <begin position="48"/>
        <end position="282"/>
    </location>
</feature>
<evidence type="ECO:0000313" key="4">
    <source>
        <dbReference type="Proteomes" id="UP000003874"/>
    </source>
</evidence>
<proteinExistence type="predicted"/>
<reference evidence="3 4" key="1">
    <citation type="submission" date="2010-12" db="EMBL/GenBank/DDBJ databases">
        <authorList>
            <person name="Muzny D."/>
            <person name="Qin X."/>
            <person name="Deng J."/>
            <person name="Jiang H."/>
            <person name="Liu Y."/>
            <person name="Qu J."/>
            <person name="Song X.-Z."/>
            <person name="Zhang L."/>
            <person name="Thornton R."/>
            <person name="Coyle M."/>
            <person name="Francisco L."/>
            <person name="Jackson L."/>
            <person name="Javaid M."/>
            <person name="Korchina V."/>
            <person name="Kovar C."/>
            <person name="Mata R."/>
            <person name="Mathew T."/>
            <person name="Ngo R."/>
            <person name="Nguyen L."/>
            <person name="Nguyen N."/>
            <person name="Okwuonu G."/>
            <person name="Ongeri F."/>
            <person name="Pham C."/>
            <person name="Simmons D."/>
            <person name="Wilczek-Boney K."/>
            <person name="Hale W."/>
            <person name="Jakkamsetti A."/>
            <person name="Pham P."/>
            <person name="Ruth R."/>
            <person name="San Lucas F."/>
            <person name="Warren J."/>
            <person name="Zhang J."/>
            <person name="Zhao Z."/>
            <person name="Zhou C."/>
            <person name="Zhu D."/>
            <person name="Lee S."/>
            <person name="Bess C."/>
            <person name="Blankenburg K."/>
            <person name="Forbes L."/>
            <person name="Fu Q."/>
            <person name="Gubbala S."/>
            <person name="Hirani K."/>
            <person name="Jayaseelan J.C."/>
            <person name="Lara F."/>
            <person name="Munidasa M."/>
            <person name="Palculict T."/>
            <person name="Patil S."/>
            <person name="Pu L.-L."/>
            <person name="Saada N."/>
            <person name="Tang L."/>
            <person name="Weissenberger G."/>
            <person name="Zhu Y."/>
            <person name="Hemphill L."/>
            <person name="Shang Y."/>
            <person name="Youmans B."/>
            <person name="Ayvaz T."/>
            <person name="Ross M."/>
            <person name="Santibanez J."/>
            <person name="Aqrawi P."/>
            <person name="Gross S."/>
            <person name="Joshi V."/>
            <person name="Fowler G."/>
            <person name="Nazareth L."/>
            <person name="Reid J."/>
            <person name="Worley K."/>
            <person name="Petrosino J."/>
            <person name="Highlander S."/>
            <person name="Gibbs R."/>
        </authorList>
    </citation>
    <scope>NUCLEOTIDE SEQUENCE [LARGE SCALE GENOMIC DNA]</scope>
    <source>
        <strain evidence="3 4">DSM 15606</strain>
    </source>
</reference>
<comment type="caution">
    <text evidence="3">The sequence shown here is derived from an EMBL/GenBank/DDBJ whole genome shotgun (WGS) entry which is preliminary data.</text>
</comment>
<evidence type="ECO:0000259" key="2">
    <source>
        <dbReference type="Pfam" id="PF18942"/>
    </source>
</evidence>